<organism evidence="1">
    <name type="scientific">Peptoniphilus harei</name>
    <dbReference type="NCBI Taxonomy" id="54005"/>
    <lineage>
        <taxon>Bacteria</taxon>
        <taxon>Bacillati</taxon>
        <taxon>Bacillota</taxon>
        <taxon>Tissierellia</taxon>
        <taxon>Tissierellales</taxon>
        <taxon>Peptoniphilaceae</taxon>
        <taxon>Peptoniphilus</taxon>
    </lineage>
</organism>
<dbReference type="EMBL" id="LRQE01000022">
    <property type="protein sequence ID" value="KXA30906.1"/>
    <property type="molecule type" value="Genomic_DNA"/>
</dbReference>
<protein>
    <recommendedName>
        <fullName evidence="3">Lipoprotein</fullName>
    </recommendedName>
</protein>
<name>A0A133PQN4_9FIRM</name>
<gene>
    <name evidence="1" type="ORF">HMPREF3229_00686</name>
</gene>
<dbReference type="Proteomes" id="UP000070174">
    <property type="component" value="Unassembled WGS sequence"/>
</dbReference>
<evidence type="ECO:0000313" key="2">
    <source>
        <dbReference type="Proteomes" id="UP000070174"/>
    </source>
</evidence>
<proteinExistence type="predicted"/>
<evidence type="ECO:0008006" key="3">
    <source>
        <dbReference type="Google" id="ProtNLM"/>
    </source>
</evidence>
<reference evidence="1 2" key="1">
    <citation type="submission" date="2016-01" db="EMBL/GenBank/DDBJ databases">
        <authorList>
            <person name="Oliw E.H."/>
        </authorList>
    </citation>
    <scope>NUCLEOTIDE SEQUENCE [LARGE SCALE GENOMIC DNA]</scope>
    <source>
        <strain evidence="1 2">CMW7756A</strain>
    </source>
</reference>
<dbReference type="AlphaFoldDB" id="A0A133PQN4"/>
<sequence length="370" mass="42647">MLKEADMKKFKFIVISLIAIISFTGCNKNKISNEEKIAEKKKIEESEKFRKDLRYKEELARDKISKLYIYRENKKEKTQASEIVGEFSTFDYMRVLKNSELTDQSVNKSENISGDIIISNPSRKIKLSRKKEDGIYRNEEIKKISSVIINSEENLRDKALGLLLSNQVQNIETMKNPGDYQVYYTHLVKDFFEDGKLIFLAIVVNQNYSYKNGIFNSESGYTSPMELRYVLDQDKNFVFDEKIEAMDGAGYGPSIKKMARGDDTISGKLMFAGEVKENYDSLMEELFYKAQEEGLKDFTHKLEDIPGYEKDVVYIEKGPNHIPGTIEIAKKKDYDGAKEKVGKENWTYCEGVVYHKATGIAVKGIIDYFE</sequence>
<comment type="caution">
    <text evidence="1">The sequence shown here is derived from an EMBL/GenBank/DDBJ whole genome shotgun (WGS) entry which is preliminary data.</text>
</comment>
<accession>A0A133PQN4</accession>
<dbReference type="PATRIC" id="fig|54005.3.peg.674"/>
<evidence type="ECO:0000313" key="1">
    <source>
        <dbReference type="EMBL" id="KXA30906.1"/>
    </source>
</evidence>
<dbReference type="PROSITE" id="PS51257">
    <property type="entry name" value="PROKAR_LIPOPROTEIN"/>
    <property type="match status" value="1"/>
</dbReference>